<dbReference type="EMBL" id="VSSQ01046044">
    <property type="protein sequence ID" value="MPM99994.1"/>
    <property type="molecule type" value="Genomic_DNA"/>
</dbReference>
<evidence type="ECO:0000313" key="1">
    <source>
        <dbReference type="EMBL" id="MPM99994.1"/>
    </source>
</evidence>
<gene>
    <name evidence="1" type="ORF">SDC9_147189</name>
</gene>
<reference evidence="1" key="1">
    <citation type="submission" date="2019-08" db="EMBL/GenBank/DDBJ databases">
        <authorList>
            <person name="Kucharzyk K."/>
            <person name="Murdoch R.W."/>
            <person name="Higgins S."/>
            <person name="Loffler F."/>
        </authorList>
    </citation>
    <scope>NUCLEOTIDE SEQUENCE</scope>
</reference>
<sequence length="87" mass="9244">MRHDAAKAGGDDHVEAGTASEEAYLVVEQRFKGLFSHSGLRAVERLQEGFGADRGGPLYLFHLSRVLFAAEFSHDGAAVAPASACRG</sequence>
<accession>A0A645ED84</accession>
<proteinExistence type="predicted"/>
<comment type="caution">
    <text evidence="1">The sequence shown here is derived from an EMBL/GenBank/DDBJ whole genome shotgun (WGS) entry which is preliminary data.</text>
</comment>
<protein>
    <submittedName>
        <fullName evidence="1">Uncharacterized protein</fullName>
    </submittedName>
</protein>
<dbReference type="AlphaFoldDB" id="A0A645ED84"/>
<organism evidence="1">
    <name type="scientific">bioreactor metagenome</name>
    <dbReference type="NCBI Taxonomy" id="1076179"/>
    <lineage>
        <taxon>unclassified sequences</taxon>
        <taxon>metagenomes</taxon>
        <taxon>ecological metagenomes</taxon>
    </lineage>
</organism>
<name>A0A645ED84_9ZZZZ</name>